<protein>
    <submittedName>
        <fullName evidence="1">Uncharacterized protein</fullName>
    </submittedName>
</protein>
<proteinExistence type="predicted"/>
<accession>A0A6A3QLS8</accession>
<gene>
    <name evidence="1" type="ORF">PF006_g27575</name>
</gene>
<name>A0A6A3QLS8_9STRA</name>
<evidence type="ECO:0000313" key="1">
    <source>
        <dbReference type="EMBL" id="KAE9079177.1"/>
    </source>
</evidence>
<evidence type="ECO:0000313" key="2">
    <source>
        <dbReference type="Proteomes" id="UP000440732"/>
    </source>
</evidence>
<comment type="caution">
    <text evidence="1">The sequence shown here is derived from an EMBL/GenBank/DDBJ whole genome shotgun (WGS) entry which is preliminary data.</text>
</comment>
<organism evidence="1 2">
    <name type="scientific">Phytophthora fragariae</name>
    <dbReference type="NCBI Taxonomy" id="53985"/>
    <lineage>
        <taxon>Eukaryota</taxon>
        <taxon>Sar</taxon>
        <taxon>Stramenopiles</taxon>
        <taxon>Oomycota</taxon>
        <taxon>Peronosporomycetes</taxon>
        <taxon>Peronosporales</taxon>
        <taxon>Peronosporaceae</taxon>
        <taxon>Phytophthora</taxon>
    </lineage>
</organism>
<dbReference type="AlphaFoldDB" id="A0A6A3QLS8"/>
<dbReference type="EMBL" id="QXGA01003801">
    <property type="protein sequence ID" value="KAE9079177.1"/>
    <property type="molecule type" value="Genomic_DNA"/>
</dbReference>
<sequence>MATPPVLASCMLQNESCGPPRSFCLPHNLLHVDPVFSSKPAAISPDSLRCAFRTRLLQPLYPPPSQLRMAAPLRD</sequence>
<dbReference type="Proteomes" id="UP000440732">
    <property type="component" value="Unassembled WGS sequence"/>
</dbReference>
<reference evidence="1 2" key="1">
    <citation type="submission" date="2018-08" db="EMBL/GenBank/DDBJ databases">
        <title>Genomic investigation of the strawberry pathogen Phytophthora fragariae indicates pathogenicity is determined by transcriptional variation in three key races.</title>
        <authorList>
            <person name="Adams T.M."/>
            <person name="Armitage A.D."/>
            <person name="Sobczyk M.K."/>
            <person name="Bates H.J."/>
            <person name="Dunwell J.M."/>
            <person name="Nellist C.F."/>
            <person name="Harrison R.J."/>
        </authorList>
    </citation>
    <scope>NUCLEOTIDE SEQUENCE [LARGE SCALE GENOMIC DNA]</scope>
    <source>
        <strain evidence="1 2">NOV-5</strain>
    </source>
</reference>